<dbReference type="AlphaFoldDB" id="A0A4Y1WR43"/>
<reference evidence="2" key="1">
    <citation type="submission" date="2019-06" db="EMBL/GenBank/DDBJ databases">
        <title>Alistipes onderdonkii subsp. vulgaris subsp. nov., Alistipes dispar sp. nov. and Alistipes communis sp. nov., isolated from human faeces, and creation of Alistipes onderdonkii subsp. onderdonkii subsp. nov.</title>
        <authorList>
            <person name="Sakamoto M."/>
            <person name="Ikeyama N."/>
            <person name="Ogata Y."/>
            <person name="Suda W."/>
            <person name="Iino T."/>
            <person name="Hattori M."/>
            <person name="Ohkuma M."/>
        </authorList>
    </citation>
    <scope>NUCLEOTIDE SEQUENCE [LARGE SCALE GENOMIC DNA]</scope>
    <source>
        <strain evidence="2">5CBH24</strain>
    </source>
</reference>
<accession>A0A4Y1XPA0</accession>
<dbReference type="GeneID" id="78343391"/>
<dbReference type="KEGG" id="acou:A5CBH24_04680"/>
<name>A0A4Y1WR43_9BACT</name>
<proteinExistence type="predicted"/>
<organism evidence="1 2">
    <name type="scientific">Alistipes communis</name>
    <dbReference type="NCBI Taxonomy" id="2585118"/>
    <lineage>
        <taxon>Bacteria</taxon>
        <taxon>Pseudomonadati</taxon>
        <taxon>Bacteroidota</taxon>
        <taxon>Bacteroidia</taxon>
        <taxon>Bacteroidales</taxon>
        <taxon>Rikenellaceae</taxon>
        <taxon>Alistipes</taxon>
    </lineage>
</organism>
<protein>
    <submittedName>
        <fullName evidence="1">Uncharacterized protein</fullName>
    </submittedName>
</protein>
<evidence type="ECO:0000313" key="2">
    <source>
        <dbReference type="Proteomes" id="UP000318946"/>
    </source>
</evidence>
<gene>
    <name evidence="1" type="ORF">A5CBH24_04680</name>
</gene>
<dbReference type="RefSeq" id="WP_162502190.1">
    <property type="nucleotide sequence ID" value="NZ_AP019735.1"/>
</dbReference>
<dbReference type="EMBL" id="AP019735">
    <property type="protein sequence ID" value="BBL03155.1"/>
    <property type="molecule type" value="Genomic_DNA"/>
</dbReference>
<sequence>METSKGCKKLYLAPTLSLSFVEVEQGFATSETGGSGDWREDPIVPGDGSDWD</sequence>
<dbReference type="Proteomes" id="UP000318946">
    <property type="component" value="Chromosome"/>
</dbReference>
<keyword evidence="2" id="KW-1185">Reference proteome</keyword>
<evidence type="ECO:0000313" key="1">
    <source>
        <dbReference type="EMBL" id="BBL03155.1"/>
    </source>
</evidence>
<accession>A0A4Y1WR43</accession>